<dbReference type="InterPro" id="IPR016040">
    <property type="entry name" value="NAD(P)-bd_dom"/>
</dbReference>
<dbReference type="PANTHER" id="PTHR43000">
    <property type="entry name" value="DTDP-D-GLUCOSE 4,6-DEHYDRATASE-RELATED"/>
    <property type="match status" value="1"/>
</dbReference>
<dbReference type="Pfam" id="PF16363">
    <property type="entry name" value="GDP_Man_Dehyd"/>
    <property type="match status" value="1"/>
</dbReference>
<evidence type="ECO:0000256" key="6">
    <source>
        <dbReference type="ARBA" id="ARBA00023239"/>
    </source>
</evidence>
<evidence type="ECO:0000256" key="3">
    <source>
        <dbReference type="ARBA" id="ARBA00008178"/>
    </source>
</evidence>
<dbReference type="OrthoDB" id="9801785at2"/>
<dbReference type="SUPFAM" id="SSF51735">
    <property type="entry name" value="NAD(P)-binding Rossmann-fold domains"/>
    <property type="match status" value="1"/>
</dbReference>
<sequence length="353" mass="39292">MNFLVTGGAGFIGSAVCRRLAADPAHTVVNLDSLTYAGNLASLRQIENRPNYRFVEADIRDGATVSALLAEAGIDIVMHLAAESHVDRSIDGPEAFIETNIIGTFRLLAASRAYRDGLPAERRDRFRFHHVSTDEVFGDLPFESGIFTEETPYQPSSPYSASKAASDHLVRAWGHTYGLPVVLSNCSNNYGPFHFPEKLIPLVILNALDEKPLPIYGKGENVRDWLYVDDHAAALEAVATRGRAGESYNIGGRAERRNIEVVETICRILDRRRPRAGGVSHLDLIEMVADRPGHDRRYAIDPRKAEDELGWRALESFESGMEKTVDWYLGNDWWWKPIRERKYSGARLGAAAG</sequence>
<dbReference type="GO" id="GO:0008460">
    <property type="term" value="F:dTDP-glucose 4,6-dehydratase activity"/>
    <property type="evidence" value="ECO:0007669"/>
    <property type="project" value="UniProtKB-EC"/>
</dbReference>
<evidence type="ECO:0000256" key="1">
    <source>
        <dbReference type="ARBA" id="ARBA00001539"/>
    </source>
</evidence>
<dbReference type="Gene3D" id="3.40.50.720">
    <property type="entry name" value="NAD(P)-binding Rossmann-like Domain"/>
    <property type="match status" value="1"/>
</dbReference>
<evidence type="ECO:0000256" key="7">
    <source>
        <dbReference type="RuleBase" id="RU004473"/>
    </source>
</evidence>
<dbReference type="InterPro" id="IPR036291">
    <property type="entry name" value="NAD(P)-bd_dom_sf"/>
</dbReference>
<gene>
    <name evidence="9" type="ORF">DFR52_103439</name>
</gene>
<evidence type="ECO:0000256" key="4">
    <source>
        <dbReference type="ARBA" id="ARBA00011990"/>
    </source>
</evidence>
<dbReference type="Proteomes" id="UP000246352">
    <property type="component" value="Unassembled WGS sequence"/>
</dbReference>
<dbReference type="InterPro" id="IPR005888">
    <property type="entry name" value="dTDP_Gluc_deHydtase"/>
</dbReference>
<keyword evidence="5" id="KW-0520">NAD</keyword>
<comment type="catalytic activity">
    <reaction evidence="1 7">
        <text>dTDP-alpha-D-glucose = dTDP-4-dehydro-6-deoxy-alpha-D-glucose + H2O</text>
        <dbReference type="Rhea" id="RHEA:17221"/>
        <dbReference type="ChEBI" id="CHEBI:15377"/>
        <dbReference type="ChEBI" id="CHEBI:57477"/>
        <dbReference type="ChEBI" id="CHEBI:57649"/>
        <dbReference type="EC" id="4.2.1.46"/>
    </reaction>
</comment>
<name>A0A317PMH3_9HYPH</name>
<evidence type="ECO:0000313" key="10">
    <source>
        <dbReference type="Proteomes" id="UP000246352"/>
    </source>
</evidence>
<comment type="cofactor">
    <cofactor evidence="2 7">
        <name>NAD(+)</name>
        <dbReference type="ChEBI" id="CHEBI:57540"/>
    </cofactor>
</comment>
<dbReference type="PRINTS" id="PR00081">
    <property type="entry name" value="GDHRDH"/>
</dbReference>
<evidence type="ECO:0000313" key="9">
    <source>
        <dbReference type="EMBL" id="PWW00237.1"/>
    </source>
</evidence>
<keyword evidence="10" id="KW-1185">Reference proteome</keyword>
<dbReference type="InterPro" id="IPR002347">
    <property type="entry name" value="SDR_fam"/>
</dbReference>
<proteinExistence type="inferred from homology"/>
<dbReference type="AlphaFoldDB" id="A0A317PMH3"/>
<dbReference type="Gene3D" id="3.90.25.10">
    <property type="entry name" value="UDP-galactose 4-epimerase, domain 1"/>
    <property type="match status" value="1"/>
</dbReference>
<feature type="domain" description="NAD(P)-binding" evidence="8">
    <location>
        <begin position="4"/>
        <end position="324"/>
    </location>
</feature>
<accession>A0A317PMH3</accession>
<protein>
    <recommendedName>
        <fullName evidence="4 7">dTDP-glucose 4,6-dehydratase</fullName>
        <ecNumber evidence="4 7">4.2.1.46</ecNumber>
    </recommendedName>
</protein>
<dbReference type="RefSeq" id="WP_110032476.1">
    <property type="nucleotide sequence ID" value="NZ_QGTR01000003.1"/>
</dbReference>
<evidence type="ECO:0000256" key="2">
    <source>
        <dbReference type="ARBA" id="ARBA00001911"/>
    </source>
</evidence>
<comment type="caution">
    <text evidence="9">The sequence shown here is derived from an EMBL/GenBank/DDBJ whole genome shotgun (WGS) entry which is preliminary data.</text>
</comment>
<dbReference type="EC" id="4.2.1.46" evidence="4 7"/>
<dbReference type="EMBL" id="QGTR01000003">
    <property type="protein sequence ID" value="PWW00237.1"/>
    <property type="molecule type" value="Genomic_DNA"/>
</dbReference>
<evidence type="ECO:0000259" key="8">
    <source>
        <dbReference type="Pfam" id="PF16363"/>
    </source>
</evidence>
<keyword evidence="6 7" id="KW-0456">Lyase</keyword>
<evidence type="ECO:0000256" key="5">
    <source>
        <dbReference type="ARBA" id="ARBA00023027"/>
    </source>
</evidence>
<comment type="similarity">
    <text evidence="3 7">Belongs to the NAD(P)-dependent epimerase/dehydratase family. dTDP-glucose dehydratase subfamily.</text>
</comment>
<reference evidence="9 10" key="1">
    <citation type="submission" date="2018-05" db="EMBL/GenBank/DDBJ databases">
        <title>Genomic Encyclopedia of Type Strains, Phase IV (KMG-IV): sequencing the most valuable type-strain genomes for metagenomic binning, comparative biology and taxonomic classification.</title>
        <authorList>
            <person name="Goeker M."/>
        </authorList>
    </citation>
    <scope>NUCLEOTIDE SEQUENCE [LARGE SCALE GENOMIC DNA]</scope>
    <source>
        <strain evidence="9 10">DSM 16791</strain>
    </source>
</reference>
<dbReference type="NCBIfam" id="TIGR01181">
    <property type="entry name" value="dTDP_gluc_dehyt"/>
    <property type="match status" value="1"/>
</dbReference>
<organism evidence="9 10">
    <name type="scientific">Hoeflea marina</name>
    <dbReference type="NCBI Taxonomy" id="274592"/>
    <lineage>
        <taxon>Bacteria</taxon>
        <taxon>Pseudomonadati</taxon>
        <taxon>Pseudomonadota</taxon>
        <taxon>Alphaproteobacteria</taxon>
        <taxon>Hyphomicrobiales</taxon>
        <taxon>Rhizobiaceae</taxon>
        <taxon>Hoeflea</taxon>
    </lineage>
</organism>
<dbReference type="CDD" id="cd05246">
    <property type="entry name" value="dTDP_GD_SDR_e"/>
    <property type="match status" value="1"/>
</dbReference>
<dbReference type="GO" id="GO:0009225">
    <property type="term" value="P:nucleotide-sugar metabolic process"/>
    <property type="evidence" value="ECO:0007669"/>
    <property type="project" value="InterPro"/>
</dbReference>